<dbReference type="InterPro" id="IPR001650">
    <property type="entry name" value="Helicase_C-like"/>
</dbReference>
<keyword evidence="4" id="KW-0378">Hydrolase</keyword>
<dbReference type="CDD" id="cd18801">
    <property type="entry name" value="SF2_C_FANCM_Hef"/>
    <property type="match status" value="1"/>
</dbReference>
<dbReference type="VEuPathDB" id="FungiDB:YALI0_C20933g"/>
<evidence type="ECO:0000256" key="5">
    <source>
        <dbReference type="ARBA" id="ARBA00022806"/>
    </source>
</evidence>
<dbReference type="Pfam" id="PF00270">
    <property type="entry name" value="DEAD"/>
    <property type="match status" value="1"/>
</dbReference>
<keyword evidence="3" id="KW-0547">Nucleotide-binding</keyword>
<comment type="similarity">
    <text evidence="2 9">Belongs to the DEAD box helicase family. DEAH subfamily. FANCM sub-subfamily.</text>
</comment>
<feature type="compositionally biased region" description="Polar residues" evidence="10">
    <location>
        <begin position="864"/>
        <end position="881"/>
    </location>
</feature>
<feature type="region of interest" description="Disordered" evidence="10">
    <location>
        <begin position="835"/>
        <end position="888"/>
    </location>
</feature>
<evidence type="ECO:0000256" key="2">
    <source>
        <dbReference type="ARBA" id="ARBA00009889"/>
    </source>
</evidence>
<dbReference type="Gene3D" id="1.20.1320.20">
    <property type="entry name" value="hef helicase domain"/>
    <property type="match status" value="1"/>
</dbReference>
<dbReference type="InterPro" id="IPR027417">
    <property type="entry name" value="P-loop_NTPase"/>
</dbReference>
<dbReference type="GO" id="GO:0045003">
    <property type="term" value="P:double-strand break repair via synthesis-dependent strand annealing"/>
    <property type="evidence" value="ECO:0007669"/>
    <property type="project" value="TreeGrafter"/>
</dbReference>
<evidence type="ECO:0000256" key="1">
    <source>
        <dbReference type="ARBA" id="ARBA00004123"/>
    </source>
</evidence>
<dbReference type="GO" id="GO:0005524">
    <property type="term" value="F:ATP binding"/>
    <property type="evidence" value="ECO:0007669"/>
    <property type="project" value="UniProtKB-UniRule"/>
</dbReference>
<dbReference type="PROSITE" id="PS51192">
    <property type="entry name" value="HELICASE_ATP_BIND_1"/>
    <property type="match status" value="1"/>
</dbReference>
<evidence type="ECO:0000256" key="7">
    <source>
        <dbReference type="ARBA" id="ARBA00023242"/>
    </source>
</evidence>
<dbReference type="InterPro" id="IPR039686">
    <property type="entry name" value="FANCM/Mph1-like_ID"/>
</dbReference>
<dbReference type="Pfam" id="PF00271">
    <property type="entry name" value="Helicase_C"/>
    <property type="match status" value="1"/>
</dbReference>
<name>A0A1D8NC19_YARLL</name>
<dbReference type="PROSITE" id="PS51194">
    <property type="entry name" value="HELICASE_CTER"/>
    <property type="match status" value="1"/>
</dbReference>
<dbReference type="GO" id="GO:0000400">
    <property type="term" value="F:four-way junction DNA binding"/>
    <property type="evidence" value="ECO:0007669"/>
    <property type="project" value="TreeGrafter"/>
</dbReference>
<comment type="function">
    <text evidence="9">ATP-dependent DNA helicase involved in DNA damage repair by homologous recombination and in genome maintenance. Capable of unwinding D-loops. Plays a role in limiting crossover recombinants during mitotic DNA double-strand break (DSB) repair. Component of a FANCM-MHF complex which promotes gene conversion at blocked replication forks, probably by reversal of the stalled fork.</text>
</comment>
<dbReference type="InterPro" id="IPR014001">
    <property type="entry name" value="Helicase_ATP-bd"/>
</dbReference>
<comment type="catalytic activity">
    <reaction evidence="8 9">
        <text>ATP + H2O = ADP + phosphate + H(+)</text>
        <dbReference type="Rhea" id="RHEA:13065"/>
        <dbReference type="ChEBI" id="CHEBI:15377"/>
        <dbReference type="ChEBI" id="CHEBI:15378"/>
        <dbReference type="ChEBI" id="CHEBI:30616"/>
        <dbReference type="ChEBI" id="CHEBI:43474"/>
        <dbReference type="ChEBI" id="CHEBI:456216"/>
        <dbReference type="EC" id="3.6.4.12"/>
    </reaction>
</comment>
<dbReference type="CDD" id="cd12091">
    <property type="entry name" value="FANCM_ID"/>
    <property type="match status" value="1"/>
</dbReference>
<sequence length="923" mass="102759">MLLDDLSDSEFDALPKNKAPALLDDSDLDDLDDLDDFDFSTVVKEPAKPVTKEQTAVHKPSTAQQQPTPARQQPLGQQPPRQQPSGPQRTQLPRYNADPAESTNTPDIDLNLTYPRPMDTACHHETTGLTGSFLYPSNLPFRTYQHTIIQSCLIENTLCSLPTGLGKTFIASVVMLNFYRWFKDAKIIFMAPTKPLVSQQIDACLRITGIPRHDCSVLMGGVKQADRAHEWANKRVFFATPQVVELDLDGEILDPKTVSLLVVDEAHHTSGKYSYGIVVKKLLDAHQSFRVLGLTATPASKVEGVQSVVQHLLISHLEVKGEQDPDVQQYMHNREEVKINVDLGSDINELLALTGQVLKPTLSMMASKGVLHNTDIAKISLFGVKKEIERYMFRTKYLGPAAQYKYRGIGAVVASIAHATQLLQHQGITQFYDTLKRRHDEEMARKQPTKSYEQVGDIGSILDATKTIMKKEGYLAHPKLNYLGSELNEFFSKAPEGANTGTCIIFARFRSTVNVIMEYLTKFPQVKPHEFIGQAPSREEGGGRGMTQKKQQEVISKFRKGVYNTLVATSIAEEGLDIGQVDLIICYDSNASPITSLQRMGRTGRSRDGRVVLLMTDKEMENNIKSRDNYSYIQRLMEKGSRVKLYPPNRVIPGAATDPPPPHFMKQVILPGENQEILDKTDKDHLELADVVAKGDKELRLRKDKNGHFIVPQKRKKKVLKMPENATLGFMTAKEMAMRSSQSSNGQSSQDIPNSPTPPTKRTKVDVDELEADLDEALGNRSHDSLAEDIEEELEQEEVPQHLHDLVELDDEREQDMSLEEFIGDDDFDKELEDVLNSSKSGGGQSISEGTQGTTNEVQTTTGSVQTQAVPVEQRQSQPSSGIPLAPVKMTPAPQLAESIDSSSFDDEFFDRLDEALAKPGDK</sequence>
<dbReference type="AlphaFoldDB" id="A0A1D8NC19"/>
<accession>A0A1D8NC19</accession>
<feature type="compositionally biased region" description="Acidic residues" evidence="10">
    <location>
        <begin position="1"/>
        <end position="11"/>
    </location>
</feature>
<comment type="subunit">
    <text evidence="9">Interacts with the MHF histone-fold complex to form the FANCM-MHF complex.</text>
</comment>
<dbReference type="EC" id="3.6.4.12" evidence="9"/>
<proteinExistence type="inferred from homology"/>
<feature type="region of interest" description="Disordered" evidence="10">
    <location>
        <begin position="736"/>
        <end position="765"/>
    </location>
</feature>
<feature type="domain" description="Helicase C-terminal" evidence="12">
    <location>
        <begin position="486"/>
        <end position="644"/>
    </location>
</feature>
<dbReference type="Gene3D" id="3.40.50.300">
    <property type="entry name" value="P-loop containing nucleotide triphosphate hydrolases"/>
    <property type="match status" value="2"/>
</dbReference>
<dbReference type="SUPFAM" id="SSF52540">
    <property type="entry name" value="P-loop containing nucleoside triphosphate hydrolases"/>
    <property type="match status" value="1"/>
</dbReference>
<feature type="compositionally biased region" description="Acidic residues" evidence="10">
    <location>
        <begin position="24"/>
        <end position="38"/>
    </location>
</feature>
<evidence type="ECO:0000256" key="8">
    <source>
        <dbReference type="ARBA" id="ARBA00047995"/>
    </source>
</evidence>
<dbReference type="GeneID" id="2909870"/>
<dbReference type="RefSeq" id="XP_502067.4">
    <property type="nucleotide sequence ID" value="XM_502067.4"/>
</dbReference>
<evidence type="ECO:0000313" key="14">
    <source>
        <dbReference type="Proteomes" id="UP000182444"/>
    </source>
</evidence>
<keyword evidence="7" id="KW-0539">Nucleus</keyword>
<dbReference type="GO" id="GO:0043138">
    <property type="term" value="F:3'-5' DNA helicase activity"/>
    <property type="evidence" value="ECO:0007669"/>
    <property type="project" value="InterPro"/>
</dbReference>
<reference evidence="13 14" key="1">
    <citation type="journal article" date="2016" name="PLoS ONE">
        <title>Sequence Assembly of Yarrowia lipolytica Strain W29/CLIB89 Shows Transposable Element Diversity.</title>
        <authorList>
            <person name="Magnan C."/>
            <person name="Yu J."/>
            <person name="Chang I."/>
            <person name="Jahn E."/>
            <person name="Kanomata Y."/>
            <person name="Wu J."/>
            <person name="Zeller M."/>
            <person name="Oakes M."/>
            <person name="Baldi P."/>
            <person name="Sandmeyer S."/>
        </authorList>
    </citation>
    <scope>NUCLEOTIDE SEQUENCE [LARGE SCALE GENOMIC DNA]</scope>
    <source>
        <strain evidence="14">CLIB89(W29)</strain>
    </source>
</reference>
<feature type="compositionally biased region" description="Low complexity" evidence="10">
    <location>
        <begin position="740"/>
        <end position="750"/>
    </location>
</feature>
<keyword evidence="6" id="KW-0067">ATP-binding</keyword>
<dbReference type="Proteomes" id="UP000182444">
    <property type="component" value="Chromosome 1C"/>
</dbReference>
<dbReference type="GO" id="GO:0036297">
    <property type="term" value="P:interstrand cross-link repair"/>
    <property type="evidence" value="ECO:0007669"/>
    <property type="project" value="UniProtKB-ARBA"/>
</dbReference>
<feature type="domain" description="Helicase ATP-binding" evidence="11">
    <location>
        <begin position="148"/>
        <end position="316"/>
    </location>
</feature>
<dbReference type="GO" id="GO:0005634">
    <property type="term" value="C:nucleus"/>
    <property type="evidence" value="ECO:0007669"/>
    <property type="project" value="UniProtKB-SubCell"/>
</dbReference>
<feature type="region of interest" description="Disordered" evidence="10">
    <location>
        <begin position="1"/>
        <end position="111"/>
    </location>
</feature>
<feature type="compositionally biased region" description="Low complexity" evidence="10">
    <location>
        <begin position="849"/>
        <end position="863"/>
    </location>
</feature>
<keyword evidence="5" id="KW-0347">Helicase</keyword>
<evidence type="ECO:0000313" key="13">
    <source>
        <dbReference type="EMBL" id="AOW03175.1"/>
    </source>
</evidence>
<organism evidence="13 14">
    <name type="scientific">Yarrowia lipolytica</name>
    <name type="common">Candida lipolytica</name>
    <dbReference type="NCBI Taxonomy" id="4952"/>
    <lineage>
        <taxon>Eukaryota</taxon>
        <taxon>Fungi</taxon>
        <taxon>Dikarya</taxon>
        <taxon>Ascomycota</taxon>
        <taxon>Saccharomycotina</taxon>
        <taxon>Dipodascomycetes</taxon>
        <taxon>Dipodascales</taxon>
        <taxon>Dipodascales incertae sedis</taxon>
        <taxon>Yarrowia</taxon>
    </lineage>
</organism>
<dbReference type="GO" id="GO:0009378">
    <property type="term" value="F:four-way junction helicase activity"/>
    <property type="evidence" value="ECO:0007669"/>
    <property type="project" value="TreeGrafter"/>
</dbReference>
<dbReference type="eggNOG" id="KOG0354">
    <property type="taxonomic scope" value="Eukaryota"/>
</dbReference>
<protein>
    <recommendedName>
        <fullName evidence="9">ATP-dependent DNA helicase</fullName>
        <ecNumber evidence="9">3.6.4.12</ecNumber>
    </recommendedName>
</protein>
<dbReference type="EMBL" id="CP017555">
    <property type="protein sequence ID" value="AOW03175.1"/>
    <property type="molecule type" value="Genomic_DNA"/>
</dbReference>
<dbReference type="KEGG" id="yli:2909870"/>
<evidence type="ECO:0000256" key="9">
    <source>
        <dbReference type="RuleBase" id="RU367027"/>
    </source>
</evidence>
<dbReference type="SMART" id="SM00490">
    <property type="entry name" value="HELICc"/>
    <property type="match status" value="1"/>
</dbReference>
<dbReference type="PANTHER" id="PTHR14025">
    <property type="entry name" value="FANCONI ANEMIA GROUP M FANCM FAMILY MEMBER"/>
    <property type="match status" value="1"/>
</dbReference>
<evidence type="ECO:0000256" key="10">
    <source>
        <dbReference type="SAM" id="MobiDB-lite"/>
    </source>
</evidence>
<gene>
    <name evidence="13" type="ORF">YALI1_C28963g</name>
</gene>
<evidence type="ECO:0000256" key="6">
    <source>
        <dbReference type="ARBA" id="ARBA00022840"/>
    </source>
</evidence>
<dbReference type="FunFam" id="3.40.50.300:FF:000861">
    <property type="entry name" value="Fanconi anemia, complementation group M"/>
    <property type="match status" value="1"/>
</dbReference>
<dbReference type="VEuPathDB" id="FungiDB:YALI1_C28963g"/>
<dbReference type="PANTHER" id="PTHR14025:SF20">
    <property type="entry name" value="FANCONI ANEMIA GROUP M PROTEIN"/>
    <property type="match status" value="1"/>
</dbReference>
<dbReference type="OMA" id="EGLKWQN"/>
<dbReference type="InterPro" id="IPR011545">
    <property type="entry name" value="DEAD/DEAH_box_helicase_dom"/>
</dbReference>
<dbReference type="CDD" id="cd18033">
    <property type="entry name" value="DEXDc_FANCM"/>
    <property type="match status" value="1"/>
</dbReference>
<dbReference type="SMART" id="SM00487">
    <property type="entry name" value="DEXDc"/>
    <property type="match status" value="1"/>
</dbReference>
<feature type="compositionally biased region" description="Low complexity" evidence="10">
    <location>
        <begin position="60"/>
        <end position="91"/>
    </location>
</feature>
<evidence type="ECO:0000259" key="11">
    <source>
        <dbReference type="PROSITE" id="PS51192"/>
    </source>
</evidence>
<comment type="subcellular location">
    <subcellularLocation>
        <location evidence="1 9">Nucleus</location>
    </subcellularLocation>
</comment>
<evidence type="ECO:0000256" key="3">
    <source>
        <dbReference type="ARBA" id="ARBA00022741"/>
    </source>
</evidence>
<evidence type="ECO:0000259" key="12">
    <source>
        <dbReference type="PROSITE" id="PS51194"/>
    </source>
</evidence>
<dbReference type="InterPro" id="IPR044749">
    <property type="entry name" value="FANCM_DEXDc"/>
</dbReference>
<evidence type="ECO:0000256" key="4">
    <source>
        <dbReference type="ARBA" id="ARBA00022801"/>
    </source>
</evidence>
<dbReference type="GO" id="GO:0016887">
    <property type="term" value="F:ATP hydrolysis activity"/>
    <property type="evidence" value="ECO:0007669"/>
    <property type="project" value="RHEA"/>
</dbReference>